<organism evidence="1">
    <name type="scientific">Vibrio chaetopteri</name>
    <dbReference type="NCBI Taxonomy" id="3016528"/>
    <lineage>
        <taxon>Bacteria</taxon>
        <taxon>Pseudomonadati</taxon>
        <taxon>Pseudomonadota</taxon>
        <taxon>Gammaproteobacteria</taxon>
        <taxon>Vibrionales</taxon>
        <taxon>Vibrionaceae</taxon>
        <taxon>Vibrio</taxon>
    </lineage>
</organism>
<accession>A0AAU8BK01</accession>
<evidence type="ECO:0000313" key="1">
    <source>
        <dbReference type="EMBL" id="XCD16627.1"/>
    </source>
</evidence>
<dbReference type="RefSeq" id="WP_353497880.1">
    <property type="nucleotide sequence ID" value="NZ_CP115920.1"/>
</dbReference>
<protein>
    <submittedName>
        <fullName evidence="1">DUF3293 domain-containing protein</fullName>
    </submittedName>
</protein>
<dbReference type="Pfam" id="PF11697">
    <property type="entry name" value="DUF3293"/>
    <property type="match status" value="1"/>
</dbReference>
<dbReference type="InterPro" id="IPR021710">
    <property type="entry name" value="DUF3293"/>
</dbReference>
<reference evidence="1" key="1">
    <citation type="submission" date="2023-01" db="EMBL/GenBank/DDBJ databases">
        <title>Vibrio sp. CB1-14 genome sequencing.</title>
        <authorList>
            <person name="Otstavnykh N."/>
            <person name="Isaeva M."/>
            <person name="Meleshko D."/>
        </authorList>
    </citation>
    <scope>NUCLEOTIDE SEQUENCE</scope>
    <source>
        <strain evidence="1">CB1-14</strain>
    </source>
</reference>
<dbReference type="EMBL" id="CP115920">
    <property type="protein sequence ID" value="XCD16627.1"/>
    <property type="molecule type" value="Genomic_DNA"/>
</dbReference>
<sequence length="130" mass="15043">MSIDAQLWSAYSSIVMRFLTEWECESYAVITAFNPRSRKLSDEENCIKNRELERNLADFHHVSVNVGDPSFEWVEASFAVDISFSQACELAQKYEQNAIYWVENGVLFLVSCDEDQTKKNLGLLSQYVRQ</sequence>
<gene>
    <name evidence="1" type="ORF">PG915_03435</name>
</gene>
<dbReference type="KEGG" id="vck:PG915_03435"/>
<proteinExistence type="predicted"/>
<dbReference type="AlphaFoldDB" id="A0AAU8BK01"/>
<name>A0AAU8BK01_9VIBR</name>